<dbReference type="Proteomes" id="UP000016566">
    <property type="component" value="Unassembled WGS sequence"/>
</dbReference>
<name>U3ADW5_9RHOB</name>
<protein>
    <submittedName>
        <fullName evidence="1">Uncharacterized protein</fullName>
    </submittedName>
</protein>
<evidence type="ECO:0000313" key="1">
    <source>
        <dbReference type="EMBL" id="GAD55859.1"/>
    </source>
</evidence>
<organism evidence="1 2">
    <name type="scientific">Limimaricola cinnabarinus LL-001</name>
    <dbReference type="NCBI Taxonomy" id="1337093"/>
    <lineage>
        <taxon>Bacteria</taxon>
        <taxon>Pseudomonadati</taxon>
        <taxon>Pseudomonadota</taxon>
        <taxon>Alphaproteobacteria</taxon>
        <taxon>Rhodobacterales</taxon>
        <taxon>Paracoccaceae</taxon>
        <taxon>Limimaricola</taxon>
    </lineage>
</organism>
<proteinExistence type="predicted"/>
<comment type="caution">
    <text evidence="1">The sequence shown here is derived from an EMBL/GenBank/DDBJ whole genome shotgun (WGS) entry which is preliminary data.</text>
</comment>
<keyword evidence="2" id="KW-1185">Reference proteome</keyword>
<accession>U3ADW5</accession>
<reference evidence="1" key="1">
    <citation type="journal article" date="2013" name="Genome Announc.">
        <title>Draft Genome Sequence of Loktanella cinnabarina LL-001T, Isolated from Deep-Sea Floor Sediment.</title>
        <authorList>
            <person name="Nishi S."/>
            <person name="Tsubouchi T."/>
            <person name="Takaki Y."/>
            <person name="Koyanagi R."/>
            <person name="Satoh N."/>
            <person name="Maruyama T."/>
            <person name="Hatada Y."/>
        </authorList>
    </citation>
    <scope>NUCLEOTIDE SEQUENCE [LARGE SCALE GENOMIC DNA]</scope>
    <source>
        <strain evidence="1">LL-001</strain>
    </source>
</reference>
<dbReference type="AlphaFoldDB" id="U3ADW5"/>
<gene>
    <name evidence="1" type="ORF">MBELCI_1911</name>
</gene>
<sequence length="40" mass="4457">MPSQNAAREGIPTQQQLCIVLNFGLFAGRFVFQRHVVSPV</sequence>
<evidence type="ECO:0000313" key="2">
    <source>
        <dbReference type="Proteomes" id="UP000016566"/>
    </source>
</evidence>
<dbReference type="EMBL" id="BATB01000022">
    <property type="protein sequence ID" value="GAD55859.1"/>
    <property type="molecule type" value="Genomic_DNA"/>
</dbReference>